<dbReference type="InterPro" id="IPR012340">
    <property type="entry name" value="NA-bd_OB-fold"/>
</dbReference>
<evidence type="ECO:0000259" key="2">
    <source>
        <dbReference type="Pfam" id="PF12172"/>
    </source>
</evidence>
<dbReference type="InterPro" id="IPR002878">
    <property type="entry name" value="ChsH2_C"/>
</dbReference>
<dbReference type="EMBL" id="FTOT01000003">
    <property type="protein sequence ID" value="SIS96459.1"/>
    <property type="molecule type" value="Genomic_DNA"/>
</dbReference>
<dbReference type="STRING" id="1086013.SAMN05421774_103318"/>
<dbReference type="RefSeq" id="WP_076530864.1">
    <property type="nucleotide sequence ID" value="NZ_BMEH01000003.1"/>
</dbReference>
<proteinExistence type="predicted"/>
<dbReference type="Proteomes" id="UP000186141">
    <property type="component" value="Unassembled WGS sequence"/>
</dbReference>
<evidence type="ECO:0000259" key="1">
    <source>
        <dbReference type="Pfam" id="PF01796"/>
    </source>
</evidence>
<dbReference type="PANTHER" id="PTHR34075">
    <property type="entry name" value="BLR3430 PROTEIN"/>
    <property type="match status" value="1"/>
</dbReference>
<feature type="domain" description="ChsH2 rubredoxin-like zinc ribbon" evidence="2">
    <location>
        <begin position="10"/>
        <end position="43"/>
    </location>
</feature>
<dbReference type="PANTHER" id="PTHR34075:SF5">
    <property type="entry name" value="BLR3430 PROTEIN"/>
    <property type="match status" value="1"/>
</dbReference>
<dbReference type="InterPro" id="IPR052513">
    <property type="entry name" value="Thioester_dehydratase-like"/>
</dbReference>
<evidence type="ECO:0008006" key="5">
    <source>
        <dbReference type="Google" id="ProtNLM"/>
    </source>
</evidence>
<reference evidence="3 4" key="1">
    <citation type="submission" date="2017-01" db="EMBL/GenBank/DDBJ databases">
        <authorList>
            <person name="Mah S.A."/>
            <person name="Swanson W.J."/>
            <person name="Moy G.W."/>
            <person name="Vacquier V.D."/>
        </authorList>
    </citation>
    <scope>NUCLEOTIDE SEQUENCE [LARGE SCALE GENOMIC DNA]</scope>
    <source>
        <strain evidence="3 4">DSM 26375</strain>
    </source>
</reference>
<dbReference type="InterPro" id="IPR022002">
    <property type="entry name" value="ChsH2_Znr"/>
</dbReference>
<dbReference type="SUPFAM" id="SSF50249">
    <property type="entry name" value="Nucleic acid-binding proteins"/>
    <property type="match status" value="1"/>
</dbReference>
<sequence length="121" mass="13171">MKHLETHVAQATARGEIAYQHCPACGHTQAQARPFCLACLRPDPDWRLARGTGTVVAHTMQYRAPTDDWRSRVPYGVTLVDLDEGPRVMALAEGALNPGTRAILCPGGRHALPCFKPVEDG</sequence>
<evidence type="ECO:0000313" key="3">
    <source>
        <dbReference type="EMBL" id="SIS96459.1"/>
    </source>
</evidence>
<gene>
    <name evidence="3" type="ORF">SAMN05421774_103318</name>
</gene>
<name>A0A1N7NE44_9RHOB</name>
<organism evidence="3 4">
    <name type="scientific">Gemmobacter megaterium</name>
    <dbReference type="NCBI Taxonomy" id="1086013"/>
    <lineage>
        <taxon>Bacteria</taxon>
        <taxon>Pseudomonadati</taxon>
        <taxon>Pseudomonadota</taxon>
        <taxon>Alphaproteobacteria</taxon>
        <taxon>Rhodobacterales</taxon>
        <taxon>Paracoccaceae</taxon>
        <taxon>Gemmobacter</taxon>
    </lineage>
</organism>
<dbReference type="Pfam" id="PF12172">
    <property type="entry name" value="zf-ChsH2"/>
    <property type="match status" value="1"/>
</dbReference>
<feature type="domain" description="ChsH2 C-terminal OB-fold" evidence="1">
    <location>
        <begin position="46"/>
        <end position="90"/>
    </location>
</feature>
<dbReference type="Pfam" id="PF01796">
    <property type="entry name" value="OB_ChsH2_C"/>
    <property type="match status" value="1"/>
</dbReference>
<accession>A0A1N7NE44</accession>
<evidence type="ECO:0000313" key="4">
    <source>
        <dbReference type="Proteomes" id="UP000186141"/>
    </source>
</evidence>
<dbReference type="AlphaFoldDB" id="A0A1N7NE44"/>
<keyword evidence="4" id="KW-1185">Reference proteome</keyword>
<protein>
    <recommendedName>
        <fullName evidence="5">DUF35 domain-containing protein</fullName>
    </recommendedName>
</protein>
<dbReference type="OrthoDB" id="7871482at2"/>